<proteinExistence type="predicted"/>
<accession>A0A1Y2S9W2</accession>
<sequence>MTGLNYEAIGRCKVLRGKIEALSALRNQYLDSACFNYRAVISETSGYAPIT</sequence>
<keyword evidence="2" id="KW-1185">Reference proteome</keyword>
<evidence type="ECO:0000313" key="1">
    <source>
        <dbReference type="EMBL" id="OTA14485.1"/>
    </source>
</evidence>
<evidence type="ECO:0000313" key="2">
    <source>
        <dbReference type="Proteomes" id="UP000194204"/>
    </source>
</evidence>
<dbReference type="AlphaFoldDB" id="A0A1Y2S9W2"/>
<reference evidence="1 2" key="1">
    <citation type="submission" date="2017-01" db="EMBL/GenBank/DDBJ databases">
        <title>Deconstructing symbiosis and pathogenesis requirements using a combined genomic-metabolomic approach.</title>
        <authorList>
            <person name="Tobias N.J."/>
            <person name="Wolff H."/>
            <person name="Djahanschiri B."/>
            <person name="Ebersberger I."/>
            <person name="Bode H.B."/>
        </authorList>
    </citation>
    <scope>NUCLEOTIDE SEQUENCE [LARGE SCALE GENOMIC DNA]</scope>
    <source>
        <strain evidence="1 2">DSM 4764</strain>
    </source>
</reference>
<organism evidence="1 2">
    <name type="scientific">Xenorhabdus beddingii</name>
    <dbReference type="NCBI Taxonomy" id="40578"/>
    <lineage>
        <taxon>Bacteria</taxon>
        <taxon>Pseudomonadati</taxon>
        <taxon>Pseudomonadota</taxon>
        <taxon>Gammaproteobacteria</taxon>
        <taxon>Enterobacterales</taxon>
        <taxon>Morganellaceae</taxon>
        <taxon>Xenorhabdus</taxon>
    </lineage>
</organism>
<dbReference type="Proteomes" id="UP000194204">
    <property type="component" value="Unassembled WGS sequence"/>
</dbReference>
<comment type="caution">
    <text evidence="1">The sequence shown here is derived from an EMBL/GenBank/DDBJ whole genome shotgun (WGS) entry which is preliminary data.</text>
</comment>
<name>A0A1Y2S9W2_9GAMM</name>
<gene>
    <name evidence="1" type="ORF">Xbed_03677</name>
</gene>
<protein>
    <submittedName>
        <fullName evidence="1">Uncharacterized protein</fullName>
    </submittedName>
</protein>
<dbReference type="EMBL" id="MUBK01000078">
    <property type="protein sequence ID" value="OTA14485.1"/>
    <property type="molecule type" value="Genomic_DNA"/>
</dbReference>